<evidence type="ECO:0000313" key="2">
    <source>
        <dbReference type="EMBL" id="EPR67876.1"/>
    </source>
</evidence>
<reference evidence="2 3" key="1">
    <citation type="journal article" date="2013" name="Genome Announc.">
        <title>Draft Genome Sequence of Cyclobacterium qasimii Strain M12-11BT, Isolated from Arctic Marine Sediment.</title>
        <authorList>
            <person name="Shivaji S."/>
            <person name="Ara S."/>
            <person name="Singh A."/>
            <person name="Kumar Pinnaka A."/>
        </authorList>
    </citation>
    <scope>NUCLEOTIDE SEQUENCE [LARGE SCALE GENOMIC DNA]</scope>
    <source>
        <strain evidence="2 3">M12-11B</strain>
    </source>
</reference>
<dbReference type="eggNOG" id="COG1361">
    <property type="taxonomic scope" value="Bacteria"/>
</dbReference>
<gene>
    <name evidence="2" type="ORF">ADICYQ_2948</name>
</gene>
<name>S7VD20_9BACT</name>
<feature type="domain" description="DUF11" evidence="1">
    <location>
        <begin position="492"/>
        <end position="590"/>
    </location>
</feature>
<dbReference type="Proteomes" id="UP000014974">
    <property type="component" value="Unassembled WGS sequence"/>
</dbReference>
<dbReference type="AlphaFoldDB" id="S7VD20"/>
<dbReference type="STRING" id="641524.ADICYQ_2948"/>
<sequence>MEKDGLPFVIDNGEDPLFKGLESGRYKLQLEDACGNLTNTSVQVRGENLPKIIPENLCEGENGALLVKNLDFLQFEWYKGGAPDIILSTGPRLEFSPFSLVSQSGTYYVRISDDNPESCVNKTLEFNIDASSLNPKPGEGQEVEICKGEIVNLFDFLDGPYDNYGTWSETSNSGGLIDNTWSSSDLEPGTYTFDYLITGICSGERSTTVTINLAEVPDAPQGNPTQEFCSPGAYTLADLQAEGTNIQWHLTPLGEAILPPETTLINEVTYYATQSNGTCLSDERLAVKVFIYSEVQDNTISGEQTIFQMETPEEIIGTTPQGGSGSFTYTWEKKTSTSEWELITGAEGENYTPSPLLETTSFRRTTSDMVCGDFVSNASTITVAVAPIMANDDSFGPLKNYEPHLLPSILLNDRLKNEPILPESIVISILDIRDKEGNAIELDFQLDENGNLSLPEDIALETYTIRYNICQKEVPENCSEANITLEVVGISLEAVKNIDRTQALPGEIVNYAITIKNTSAFTLENIVLTEILPEELMVLSASPELSPSNTWEIATLASEESMALTLTIMPTKDGNFTNEININVENYNQTISSDELQVRPKMIDMSIQKSSSSTSVNDGGSFDYQIVVSNNGPDPADNIKIVDFLPPQLKYVNASLTSTGLFSSPIFSQEGESLIWEIPQFAVGATLQITLTVIAVEDGRISNRAEVSADGKDVQPENNTSIEVKTILPLFIPNVIKPDGDGKNETLIIRASHRFERLELILFNRWGDIVYGSKDYQNEWSAEGLLAGTYYYQVIGVDFDKKEKNTKAGFR</sequence>
<dbReference type="Gene3D" id="2.60.40.1170">
    <property type="entry name" value="Mu homology domain, subdomain B"/>
    <property type="match status" value="1"/>
</dbReference>
<comment type="caution">
    <text evidence="2">The sequence shown here is derived from an EMBL/GenBank/DDBJ whole genome shotgun (WGS) entry which is preliminary data.</text>
</comment>
<dbReference type="PANTHER" id="PTHR34819:SF3">
    <property type="entry name" value="CELL SURFACE PROTEIN"/>
    <property type="match status" value="1"/>
</dbReference>
<dbReference type="InterPro" id="IPR047589">
    <property type="entry name" value="DUF11_rpt"/>
</dbReference>
<dbReference type="RefSeq" id="WP_020888810.1">
    <property type="nucleotide sequence ID" value="NZ_ATNM01000110.1"/>
</dbReference>
<dbReference type="Pfam" id="PF01345">
    <property type="entry name" value="DUF11"/>
    <property type="match status" value="2"/>
</dbReference>
<accession>S7VD20</accession>
<protein>
    <submittedName>
        <fullName evidence="2">CHU large protein</fullName>
    </submittedName>
</protein>
<dbReference type="InterPro" id="IPR051172">
    <property type="entry name" value="Chlamydia_OmcB"/>
</dbReference>
<organism evidence="2 3">
    <name type="scientific">Cyclobacterium qasimii M12-11B</name>
    <dbReference type="NCBI Taxonomy" id="641524"/>
    <lineage>
        <taxon>Bacteria</taxon>
        <taxon>Pseudomonadati</taxon>
        <taxon>Bacteroidota</taxon>
        <taxon>Cytophagia</taxon>
        <taxon>Cytophagales</taxon>
        <taxon>Cyclobacteriaceae</taxon>
        <taxon>Cyclobacterium</taxon>
    </lineage>
</organism>
<dbReference type="PATRIC" id="fig|641524.5.peg.2920"/>
<dbReference type="Pfam" id="PF13585">
    <property type="entry name" value="CHU_C"/>
    <property type="match status" value="1"/>
</dbReference>
<feature type="domain" description="DUF11" evidence="1">
    <location>
        <begin position="604"/>
        <end position="721"/>
    </location>
</feature>
<dbReference type="InterPro" id="IPR001434">
    <property type="entry name" value="OmcB-like_DUF11"/>
</dbReference>
<evidence type="ECO:0000259" key="1">
    <source>
        <dbReference type="Pfam" id="PF01345"/>
    </source>
</evidence>
<dbReference type="PANTHER" id="PTHR34819">
    <property type="entry name" value="LARGE CYSTEINE-RICH PERIPLASMIC PROTEIN OMCB"/>
    <property type="match status" value="1"/>
</dbReference>
<dbReference type="NCBIfam" id="TIGR01451">
    <property type="entry name" value="B_ant_repeat"/>
    <property type="match status" value="2"/>
</dbReference>
<evidence type="ECO:0000313" key="3">
    <source>
        <dbReference type="Proteomes" id="UP000014974"/>
    </source>
</evidence>
<dbReference type="EMBL" id="ATNM01000110">
    <property type="protein sequence ID" value="EPR67876.1"/>
    <property type="molecule type" value="Genomic_DNA"/>
</dbReference>
<proteinExistence type="predicted"/>
<dbReference type="OrthoDB" id="904955at2"/>